<evidence type="ECO:0000256" key="5">
    <source>
        <dbReference type="ARBA" id="ARBA00022960"/>
    </source>
</evidence>
<keyword evidence="2" id="KW-0963">Cytoplasm</keyword>
<dbReference type="GO" id="GO:0000902">
    <property type="term" value="P:cell morphogenesis"/>
    <property type="evidence" value="ECO:0007669"/>
    <property type="project" value="InterPro"/>
</dbReference>
<dbReference type="RefSeq" id="WP_053549994.1">
    <property type="nucleotide sequence ID" value="NZ_CP010802.1"/>
</dbReference>
<evidence type="ECO:0000313" key="8">
    <source>
        <dbReference type="Proteomes" id="UP000057158"/>
    </source>
</evidence>
<dbReference type="InterPro" id="IPR004753">
    <property type="entry name" value="MreB"/>
</dbReference>
<evidence type="ECO:0000256" key="1">
    <source>
        <dbReference type="ARBA" id="ARBA00004496"/>
    </source>
</evidence>
<keyword evidence="4" id="KW-0067">ATP-binding</keyword>
<keyword evidence="8" id="KW-1185">Reference proteome</keyword>
<evidence type="ECO:0000256" key="3">
    <source>
        <dbReference type="ARBA" id="ARBA00022741"/>
    </source>
</evidence>
<dbReference type="SUPFAM" id="SSF53067">
    <property type="entry name" value="Actin-like ATPase domain"/>
    <property type="match status" value="2"/>
</dbReference>
<dbReference type="STRING" id="1603606.DSOUD_1044"/>
<dbReference type="PANTHER" id="PTHR42749:SF1">
    <property type="entry name" value="CELL SHAPE-DETERMINING PROTEIN MREB"/>
    <property type="match status" value="1"/>
</dbReference>
<comment type="subcellular location">
    <subcellularLocation>
        <location evidence="1">Cytoplasm</location>
    </subcellularLocation>
</comment>
<dbReference type="AlphaFoldDB" id="A0A0M4D868"/>
<evidence type="ECO:0000313" key="7">
    <source>
        <dbReference type="EMBL" id="ALC15830.1"/>
    </source>
</evidence>
<keyword evidence="5" id="KW-0133">Cell shape</keyword>
<name>A0A0M4D868_9BACT</name>
<dbReference type="Pfam" id="PF06723">
    <property type="entry name" value="MreB_Mbl"/>
    <property type="match status" value="1"/>
</dbReference>
<dbReference type="GO" id="GO:0008360">
    <property type="term" value="P:regulation of cell shape"/>
    <property type="evidence" value="ECO:0007669"/>
    <property type="project" value="UniProtKB-KW"/>
</dbReference>
<keyword evidence="3" id="KW-0547">Nucleotide-binding</keyword>
<dbReference type="EMBL" id="CP010802">
    <property type="protein sequence ID" value="ALC15830.1"/>
    <property type="molecule type" value="Genomic_DNA"/>
</dbReference>
<evidence type="ECO:0000256" key="6">
    <source>
        <dbReference type="ARBA" id="ARBA00023458"/>
    </source>
</evidence>
<evidence type="ECO:0000256" key="4">
    <source>
        <dbReference type="ARBA" id="ARBA00022840"/>
    </source>
</evidence>
<dbReference type="KEGG" id="des:DSOUD_1044"/>
<dbReference type="GO" id="GO:0005737">
    <property type="term" value="C:cytoplasm"/>
    <property type="evidence" value="ECO:0007669"/>
    <property type="project" value="UniProtKB-SubCell"/>
</dbReference>
<dbReference type="PRINTS" id="PR01652">
    <property type="entry name" value="SHAPEPROTEIN"/>
</dbReference>
<protein>
    <submittedName>
        <fullName evidence="7">Putative actin-like ATPase</fullName>
    </submittedName>
</protein>
<reference evidence="7 8" key="1">
    <citation type="submission" date="2015-07" db="EMBL/GenBank/DDBJ databases">
        <title>Isolation and Genomic Characterization of a Novel Halophilic Metal-Reducing Deltaproteobacterium from the Deep Subsurface.</title>
        <authorList>
            <person name="Badalamenti J.P."/>
            <person name="Summers Z.M."/>
            <person name="Gralnick J.A."/>
            <person name="Bond D.R."/>
        </authorList>
    </citation>
    <scope>NUCLEOTIDE SEQUENCE [LARGE SCALE GENOMIC DNA]</scope>
    <source>
        <strain evidence="7 8">WTL</strain>
    </source>
</reference>
<sequence>MKKHRVPFACRNEVAIDVGTAFIRLATAKFGVVVIPTMSMSEPPLQHGVVANSQKLTEIVRPFLNRAKKLGLLSPRVIVGSPTDASEEERETLMAALFAADAASVEIISEPFAAAIGIGMDFCNPYTQLIVDVGDGVTDCAVIRGNEILDTHASRVGCGTLRESIKDCFLRCWGLSLLSSETERIIASAGVAQNKLTDNKIQVGTGNNKDASPIPIIIRQASIHAMIEPAILKIIDTVTNLLRKVPPAFGCEIIESGIILTGGGALLPGLRERLAERTSIRVTIPEKPLDAVIGGLGDMLVHT</sequence>
<accession>A0A0M4D868</accession>
<comment type="similarity">
    <text evidence="6">Belongs to the FtsA/MreB family.</text>
</comment>
<gene>
    <name evidence="7" type="ORF">DSOUD_1044</name>
</gene>
<dbReference type="Proteomes" id="UP000057158">
    <property type="component" value="Chromosome"/>
</dbReference>
<organism evidence="7 8">
    <name type="scientific">Desulfuromonas soudanensis</name>
    <dbReference type="NCBI Taxonomy" id="1603606"/>
    <lineage>
        <taxon>Bacteria</taxon>
        <taxon>Pseudomonadati</taxon>
        <taxon>Thermodesulfobacteriota</taxon>
        <taxon>Desulfuromonadia</taxon>
        <taxon>Desulfuromonadales</taxon>
        <taxon>Desulfuromonadaceae</taxon>
        <taxon>Desulfuromonas</taxon>
    </lineage>
</organism>
<dbReference type="PATRIC" id="fig|1603606.3.peg.1147"/>
<dbReference type="InterPro" id="IPR043129">
    <property type="entry name" value="ATPase_NBD"/>
</dbReference>
<dbReference type="PANTHER" id="PTHR42749">
    <property type="entry name" value="CELL SHAPE-DETERMINING PROTEIN MREB"/>
    <property type="match status" value="1"/>
</dbReference>
<dbReference type="OrthoDB" id="5394475at2"/>
<dbReference type="InterPro" id="IPR056546">
    <property type="entry name" value="MreB_MamK-like"/>
</dbReference>
<proteinExistence type="inferred from homology"/>
<dbReference type="GO" id="GO:0005524">
    <property type="term" value="F:ATP binding"/>
    <property type="evidence" value="ECO:0007669"/>
    <property type="project" value="UniProtKB-KW"/>
</dbReference>
<dbReference type="Gene3D" id="3.30.420.40">
    <property type="match status" value="3"/>
</dbReference>
<evidence type="ECO:0000256" key="2">
    <source>
        <dbReference type="ARBA" id="ARBA00022490"/>
    </source>
</evidence>